<organism evidence="1 2">
    <name type="scientific">Persea americana</name>
    <name type="common">Avocado</name>
    <dbReference type="NCBI Taxonomy" id="3435"/>
    <lineage>
        <taxon>Eukaryota</taxon>
        <taxon>Viridiplantae</taxon>
        <taxon>Streptophyta</taxon>
        <taxon>Embryophyta</taxon>
        <taxon>Tracheophyta</taxon>
        <taxon>Spermatophyta</taxon>
        <taxon>Magnoliopsida</taxon>
        <taxon>Magnoliidae</taxon>
        <taxon>Laurales</taxon>
        <taxon>Lauraceae</taxon>
        <taxon>Persea</taxon>
    </lineage>
</organism>
<evidence type="ECO:0000313" key="2">
    <source>
        <dbReference type="Proteomes" id="UP001234297"/>
    </source>
</evidence>
<dbReference type="EMBL" id="CM056812">
    <property type="protein sequence ID" value="KAJ8618154.1"/>
    <property type="molecule type" value="Genomic_DNA"/>
</dbReference>
<sequence>MGSCFSKKKQTPSSSSSTKRHFPQENPRRRRSPPPLEEEETVKEVLPISETPKTPLPKIEPKSSFPVPEAPKTSTVKEVLPLLEIPQNPIPEIDPKPTAAIPETPKASLADRQTKPSFPKAEVGEKEEKIPTFISADETSEFSEICSVSETISTATIAERRDGEENAGDEVEMRPKELVSPAKIRRKRSFSGDSAGRIERRAKSPARRSDPSPAGRTPVREMGRTNRSRTPTGSTGFRRETAERRSRSPATRKELGRSPSGRRAAGSPRRRPVEAAEDGGQKVKEGSAAADAAPSASKESLENPLVSLECFIFL</sequence>
<name>A0ACC2KAL0_PERAE</name>
<comment type="caution">
    <text evidence="1">The sequence shown here is derived from an EMBL/GenBank/DDBJ whole genome shotgun (WGS) entry which is preliminary data.</text>
</comment>
<dbReference type="Proteomes" id="UP001234297">
    <property type="component" value="Chromosome 4"/>
</dbReference>
<accession>A0ACC2KAL0</accession>
<proteinExistence type="predicted"/>
<reference evidence="1 2" key="1">
    <citation type="journal article" date="2022" name="Hortic Res">
        <title>A haplotype resolved chromosomal level avocado genome allows analysis of novel avocado genes.</title>
        <authorList>
            <person name="Nath O."/>
            <person name="Fletcher S.J."/>
            <person name="Hayward A."/>
            <person name="Shaw L.M."/>
            <person name="Masouleh A.K."/>
            <person name="Furtado A."/>
            <person name="Henry R.J."/>
            <person name="Mitter N."/>
        </authorList>
    </citation>
    <scope>NUCLEOTIDE SEQUENCE [LARGE SCALE GENOMIC DNA]</scope>
    <source>
        <strain evidence="2">cv. Hass</strain>
    </source>
</reference>
<keyword evidence="2" id="KW-1185">Reference proteome</keyword>
<protein>
    <submittedName>
        <fullName evidence="1">Uncharacterized protein</fullName>
    </submittedName>
</protein>
<evidence type="ECO:0000313" key="1">
    <source>
        <dbReference type="EMBL" id="KAJ8618154.1"/>
    </source>
</evidence>
<gene>
    <name evidence="1" type="ORF">MRB53_014340</name>
</gene>